<evidence type="ECO:0000256" key="1">
    <source>
        <dbReference type="SAM" id="Coils"/>
    </source>
</evidence>
<sequence length="238" mass="26694">DDPCLETGSEYTETDTDPILEMETQRVRERESFIISEGTEGEGDIRTERDENAIRWAEREIEKRRERDERERERERLEAVQRVKTNLRRNLSKLDVSLTPLSVSTPTHSTTQPSSDYVELQMDPVPQNGSMPCRGSTSYTVPTGASIGVSGERDTERDTERERDSLRDSLSSTEGKKSSDPGSLLAVVPSDTSIEGPTPSGELYTALHNLDTVLLKDLEQLYNVVPEDSALAELNAEY</sequence>
<feature type="compositionally biased region" description="Polar residues" evidence="2">
    <location>
        <begin position="127"/>
        <end position="143"/>
    </location>
</feature>
<organism evidence="3 4">
    <name type="scientific">Kipferlia bialata</name>
    <dbReference type="NCBI Taxonomy" id="797122"/>
    <lineage>
        <taxon>Eukaryota</taxon>
        <taxon>Metamonada</taxon>
        <taxon>Carpediemonas-like organisms</taxon>
        <taxon>Kipferlia</taxon>
    </lineage>
</organism>
<evidence type="ECO:0000313" key="4">
    <source>
        <dbReference type="Proteomes" id="UP000265618"/>
    </source>
</evidence>
<gene>
    <name evidence="3" type="ORF">KIPB_010885</name>
</gene>
<feature type="non-terminal residue" evidence="3">
    <location>
        <position position="1"/>
    </location>
</feature>
<accession>A0A9K3D5Q5</accession>
<dbReference type="Proteomes" id="UP000265618">
    <property type="component" value="Unassembled WGS sequence"/>
</dbReference>
<feature type="coiled-coil region" evidence="1">
    <location>
        <begin position="58"/>
        <end position="90"/>
    </location>
</feature>
<name>A0A9K3D5Q5_9EUKA</name>
<feature type="compositionally biased region" description="Low complexity" evidence="2">
    <location>
        <begin position="102"/>
        <end position="115"/>
    </location>
</feature>
<protein>
    <submittedName>
        <fullName evidence="3">Uncharacterized protein</fullName>
    </submittedName>
</protein>
<keyword evidence="1" id="KW-0175">Coiled coil</keyword>
<reference evidence="3 4" key="1">
    <citation type="journal article" date="2018" name="PLoS ONE">
        <title>The draft genome of Kipferlia bialata reveals reductive genome evolution in fornicate parasites.</title>
        <authorList>
            <person name="Tanifuji G."/>
            <person name="Takabayashi S."/>
            <person name="Kume K."/>
            <person name="Takagi M."/>
            <person name="Nakayama T."/>
            <person name="Kamikawa R."/>
            <person name="Inagaki Y."/>
            <person name="Hashimoto T."/>
        </authorList>
    </citation>
    <scope>NUCLEOTIDE SEQUENCE [LARGE SCALE GENOMIC DNA]</scope>
    <source>
        <strain evidence="3">NY0173</strain>
    </source>
</reference>
<feature type="region of interest" description="Disordered" evidence="2">
    <location>
        <begin position="29"/>
        <end position="50"/>
    </location>
</feature>
<feature type="region of interest" description="Disordered" evidence="2">
    <location>
        <begin position="101"/>
        <end position="199"/>
    </location>
</feature>
<evidence type="ECO:0000313" key="3">
    <source>
        <dbReference type="EMBL" id="GIQ88596.1"/>
    </source>
</evidence>
<dbReference type="AlphaFoldDB" id="A0A9K3D5Q5"/>
<comment type="caution">
    <text evidence="3">The sequence shown here is derived from an EMBL/GenBank/DDBJ whole genome shotgun (WGS) entry which is preliminary data.</text>
</comment>
<proteinExistence type="predicted"/>
<feature type="non-terminal residue" evidence="3">
    <location>
        <position position="238"/>
    </location>
</feature>
<keyword evidence="4" id="KW-1185">Reference proteome</keyword>
<evidence type="ECO:0000256" key="2">
    <source>
        <dbReference type="SAM" id="MobiDB-lite"/>
    </source>
</evidence>
<feature type="compositionally biased region" description="Basic and acidic residues" evidence="2">
    <location>
        <begin position="151"/>
        <end position="167"/>
    </location>
</feature>
<dbReference type="EMBL" id="BDIP01004215">
    <property type="protein sequence ID" value="GIQ88596.1"/>
    <property type="molecule type" value="Genomic_DNA"/>
</dbReference>